<dbReference type="PANTHER" id="PTHR33356:SF17">
    <property type="entry name" value="TPX2 CENTRAL DOMAIN-CONTAINING PROTEIN"/>
    <property type="match status" value="1"/>
</dbReference>
<protein>
    <submittedName>
        <fullName evidence="2">Uncharacterized protein</fullName>
    </submittedName>
</protein>
<gene>
    <name evidence="2" type="ORF">CEPIT_LOCUS27568</name>
</gene>
<feature type="compositionally biased region" description="Pro residues" evidence="1">
    <location>
        <begin position="177"/>
        <end position="188"/>
    </location>
</feature>
<evidence type="ECO:0000313" key="2">
    <source>
        <dbReference type="EMBL" id="CAH9126485.1"/>
    </source>
</evidence>
<sequence length="347" mass="37736">MDVQEPQPDFALLPDFFSDEDLLLDFPKSFGKSGTMQSDTDICFPAEFPYDLCSSPAGSAESDEEEYLASLTRRLTLSAAGDTPKSISSGQNQFESWDSWLLSGSRQQNLPREGNWSGLSTGSSNVTPNGPSQISSPTTPLGFRNDSWDLILQAAAEVARLKMNAGEESLMGHRRPGPPSFPPFPPVPRTREYIEPHLPQARPPSKAAFGGVGPFPESGMYGAPVMGGVSCNGATMRGRPVIPLPGGGVKRERAGTGVFLPRRYGNANNAHHCPKDSRSKAGYCTTARAVHGQHNNIQDFNGPVQPQSGADFVSDYEVMRARRYAAMLVQNKRNLSPEVMLPQEWTY</sequence>
<keyword evidence="3" id="KW-1185">Reference proteome</keyword>
<feature type="compositionally biased region" description="Polar residues" evidence="1">
    <location>
        <begin position="117"/>
        <end position="139"/>
    </location>
</feature>
<comment type="caution">
    <text evidence="2">The sequence shown here is derived from an EMBL/GenBank/DDBJ whole genome shotgun (WGS) entry which is preliminary data.</text>
</comment>
<name>A0AAV0ETC8_9ASTE</name>
<accession>A0AAV0ETC8</accession>
<dbReference type="PANTHER" id="PTHR33356">
    <property type="entry name" value="TIP41-LIKE PROTEIN"/>
    <property type="match status" value="1"/>
</dbReference>
<dbReference type="EMBL" id="CAMAPF010000942">
    <property type="protein sequence ID" value="CAH9126485.1"/>
    <property type="molecule type" value="Genomic_DNA"/>
</dbReference>
<dbReference type="AlphaFoldDB" id="A0AAV0ETC8"/>
<feature type="region of interest" description="Disordered" evidence="1">
    <location>
        <begin position="169"/>
        <end position="191"/>
    </location>
</feature>
<reference evidence="2" key="1">
    <citation type="submission" date="2022-07" db="EMBL/GenBank/DDBJ databases">
        <authorList>
            <person name="Macas J."/>
            <person name="Novak P."/>
            <person name="Neumann P."/>
        </authorList>
    </citation>
    <scope>NUCLEOTIDE SEQUENCE</scope>
</reference>
<feature type="region of interest" description="Disordered" evidence="1">
    <location>
        <begin position="111"/>
        <end position="140"/>
    </location>
</feature>
<organism evidence="2 3">
    <name type="scientific">Cuscuta epithymum</name>
    <dbReference type="NCBI Taxonomy" id="186058"/>
    <lineage>
        <taxon>Eukaryota</taxon>
        <taxon>Viridiplantae</taxon>
        <taxon>Streptophyta</taxon>
        <taxon>Embryophyta</taxon>
        <taxon>Tracheophyta</taxon>
        <taxon>Spermatophyta</taxon>
        <taxon>Magnoliopsida</taxon>
        <taxon>eudicotyledons</taxon>
        <taxon>Gunneridae</taxon>
        <taxon>Pentapetalae</taxon>
        <taxon>asterids</taxon>
        <taxon>lamiids</taxon>
        <taxon>Solanales</taxon>
        <taxon>Convolvulaceae</taxon>
        <taxon>Cuscuteae</taxon>
        <taxon>Cuscuta</taxon>
        <taxon>Cuscuta subgen. Cuscuta</taxon>
    </lineage>
</organism>
<proteinExistence type="predicted"/>
<evidence type="ECO:0000256" key="1">
    <source>
        <dbReference type="SAM" id="MobiDB-lite"/>
    </source>
</evidence>
<dbReference type="Proteomes" id="UP001152523">
    <property type="component" value="Unassembled WGS sequence"/>
</dbReference>
<evidence type="ECO:0000313" key="3">
    <source>
        <dbReference type="Proteomes" id="UP001152523"/>
    </source>
</evidence>